<keyword evidence="2" id="KW-1185">Reference proteome</keyword>
<protein>
    <submittedName>
        <fullName evidence="1">Membrane protein insertion efficiency factor YidD</fullName>
    </submittedName>
</protein>
<evidence type="ECO:0000313" key="1">
    <source>
        <dbReference type="EMBL" id="QCP54025.1"/>
    </source>
</evidence>
<reference evidence="1 2" key="1">
    <citation type="submission" date="2019-05" db="EMBL/GenBank/DDBJ databases">
        <title>Burkholderia sp. DHOD12, isolated from subtropical forest soil.</title>
        <authorList>
            <person name="Gao Z.-H."/>
            <person name="Qiu L.-H."/>
        </authorList>
    </citation>
    <scope>NUCLEOTIDE SEQUENCE [LARGE SCALE GENOMIC DNA]</scope>
    <source>
        <strain evidence="1 2">DHOD12</strain>
    </source>
</reference>
<proteinExistence type="predicted"/>
<evidence type="ECO:0000313" key="2">
    <source>
        <dbReference type="Proteomes" id="UP000298656"/>
    </source>
</evidence>
<dbReference type="Proteomes" id="UP000298656">
    <property type="component" value="Chromosome 2"/>
</dbReference>
<name>A0A4P8J122_9BURK</name>
<dbReference type="KEGG" id="tvl:FAZ95_34100"/>
<dbReference type="EMBL" id="CP040078">
    <property type="protein sequence ID" value="QCP54025.1"/>
    <property type="molecule type" value="Genomic_DNA"/>
</dbReference>
<organism evidence="1 2">
    <name type="scientific">Trinickia violacea</name>
    <dbReference type="NCBI Taxonomy" id="2571746"/>
    <lineage>
        <taxon>Bacteria</taxon>
        <taxon>Pseudomonadati</taxon>
        <taxon>Pseudomonadota</taxon>
        <taxon>Betaproteobacteria</taxon>
        <taxon>Burkholderiales</taxon>
        <taxon>Burkholderiaceae</taxon>
        <taxon>Trinickia</taxon>
    </lineage>
</organism>
<sequence length="69" mass="7367">MAALTTLPPQKKMDLQPAAYFPSCSTGYSQCVSKNGNQAGSIWGTSRCLDCMNRCNSSFGAWPWGSPGC</sequence>
<accession>A0A4P8J122</accession>
<dbReference type="AlphaFoldDB" id="A0A4P8J122"/>
<gene>
    <name evidence="1" type="primary">yidD</name>
    <name evidence="1" type="ORF">FAZ95_34100</name>
</gene>